<gene>
    <name evidence="1" type="ORF">D0Z00_004131</name>
</gene>
<reference evidence="1 2" key="1">
    <citation type="journal article" date="2020" name="Front. Microbiol.">
        <title>Phenotypic and Genetic Characterization of the Cheese Ripening Yeast Geotrichum candidum.</title>
        <authorList>
            <person name="Perkins V."/>
            <person name="Vignola S."/>
            <person name="Lessard M.H."/>
            <person name="Plante P.L."/>
            <person name="Corbeil J."/>
            <person name="Dugat-Bony E."/>
            <person name="Frenette M."/>
            <person name="Labrie S."/>
        </authorList>
    </citation>
    <scope>NUCLEOTIDE SEQUENCE [LARGE SCALE GENOMIC DNA]</scope>
    <source>
        <strain evidence="1 2">LMA-1147</strain>
    </source>
</reference>
<organism evidence="1 2">
    <name type="scientific">Geotrichum galactomycetum</name>
    <dbReference type="NCBI Taxonomy" id="27317"/>
    <lineage>
        <taxon>Eukaryota</taxon>
        <taxon>Fungi</taxon>
        <taxon>Dikarya</taxon>
        <taxon>Ascomycota</taxon>
        <taxon>Saccharomycotina</taxon>
        <taxon>Dipodascomycetes</taxon>
        <taxon>Dipodascales</taxon>
        <taxon>Dipodascaceae</taxon>
        <taxon>Geotrichum</taxon>
    </lineage>
</organism>
<accession>A0ACB6UZA9</accession>
<evidence type="ECO:0000313" key="2">
    <source>
        <dbReference type="Proteomes" id="UP000744676"/>
    </source>
</evidence>
<protein>
    <submittedName>
        <fullName evidence="1">Uncharacterized protein</fullName>
    </submittedName>
</protein>
<keyword evidence="2" id="KW-1185">Reference proteome</keyword>
<proteinExistence type="predicted"/>
<name>A0ACB6UZA9_9ASCO</name>
<dbReference type="Proteomes" id="UP000744676">
    <property type="component" value="Unassembled WGS sequence"/>
</dbReference>
<sequence>MFKKVVTSVKTAWNTAVEEFEQDKSNGSKVLDDITNSVADEPQEQQRRHQIHRRYGSRHNLLKRKATLNNDLENLSLGSKQEHKRRRFFSDLKKSVSCEALSRRNSLSISAALPAERGSELDLADEVGSITTVAASPAPDLASLSSASSASPVEELKIRIHELETLVAQKDHIIKILREELTNQHAKALVTPHHRTSSRRPDVSFEVLSPIAIDLDKFISTNDPKSLRANSAAAAGSAAPIEQESQPRPMGNH</sequence>
<comment type="caution">
    <text evidence="1">The sequence shown here is derived from an EMBL/GenBank/DDBJ whole genome shotgun (WGS) entry which is preliminary data.</text>
</comment>
<dbReference type="EMBL" id="QVQA01000250">
    <property type="protein sequence ID" value="KAF5093295.1"/>
    <property type="molecule type" value="Genomic_DNA"/>
</dbReference>
<evidence type="ECO:0000313" key="1">
    <source>
        <dbReference type="EMBL" id="KAF5093295.1"/>
    </source>
</evidence>